<keyword evidence="3" id="KW-1185">Reference proteome</keyword>
<evidence type="ECO:0000313" key="2">
    <source>
        <dbReference type="EMBL" id="GLI69635.1"/>
    </source>
</evidence>
<feature type="non-terminal residue" evidence="2">
    <location>
        <position position="147"/>
    </location>
</feature>
<comment type="caution">
    <text evidence="2">The sequence shown here is derived from an EMBL/GenBank/DDBJ whole genome shotgun (WGS) entry which is preliminary data.</text>
</comment>
<dbReference type="EMBL" id="BSDZ01000086">
    <property type="protein sequence ID" value="GLI69635.1"/>
    <property type="molecule type" value="Genomic_DNA"/>
</dbReference>
<accession>A0ABQ5SJD5</accession>
<feature type="chain" id="PRO_5045318107" evidence="1">
    <location>
        <begin position="27"/>
        <end position="147"/>
    </location>
</feature>
<evidence type="ECO:0000256" key="1">
    <source>
        <dbReference type="SAM" id="SignalP"/>
    </source>
</evidence>
<reference evidence="2 3" key="1">
    <citation type="journal article" date="2023" name="IScience">
        <title>Expanded male sex-determining region conserved during the evolution of homothallism in the green alga Volvox.</title>
        <authorList>
            <person name="Yamamoto K."/>
            <person name="Matsuzaki R."/>
            <person name="Mahakham W."/>
            <person name="Heman W."/>
            <person name="Sekimoto H."/>
            <person name="Kawachi M."/>
            <person name="Minakuchi Y."/>
            <person name="Toyoda A."/>
            <person name="Nozaki H."/>
        </authorList>
    </citation>
    <scope>NUCLEOTIDE SEQUENCE [LARGE SCALE GENOMIC DNA]</scope>
    <source>
        <strain evidence="2 3">NIES-4468</strain>
    </source>
</reference>
<feature type="signal peptide" evidence="1">
    <location>
        <begin position="1"/>
        <end position="26"/>
    </location>
</feature>
<gene>
    <name evidence="2" type="ORF">VaNZ11_014303</name>
</gene>
<protein>
    <submittedName>
        <fullName evidence="2">Uncharacterized protein</fullName>
    </submittedName>
</protein>
<dbReference type="Proteomes" id="UP001165090">
    <property type="component" value="Unassembled WGS sequence"/>
</dbReference>
<organism evidence="2 3">
    <name type="scientific">Volvox africanus</name>
    <dbReference type="NCBI Taxonomy" id="51714"/>
    <lineage>
        <taxon>Eukaryota</taxon>
        <taxon>Viridiplantae</taxon>
        <taxon>Chlorophyta</taxon>
        <taxon>core chlorophytes</taxon>
        <taxon>Chlorophyceae</taxon>
        <taxon>CS clade</taxon>
        <taxon>Chlamydomonadales</taxon>
        <taxon>Volvocaceae</taxon>
        <taxon>Volvox</taxon>
    </lineage>
</organism>
<proteinExistence type="predicted"/>
<sequence>MAKLLNLLTVTMWPVVVLTFLCVADAHKGASFGAQAHQQNVGVSGFRLSRLLNIWRPAMLKATSRDLPAVQDNLNLVSTLEAVFELPLAQQPSRCETGLPSGCVVELPLSVPKSTDYIGSWKSAASSGRFVGYRTVPAVRIICSFTF</sequence>
<name>A0ABQ5SJD5_9CHLO</name>
<evidence type="ECO:0000313" key="3">
    <source>
        <dbReference type="Proteomes" id="UP001165090"/>
    </source>
</evidence>
<keyword evidence="1" id="KW-0732">Signal</keyword>